<organism evidence="1 2">
    <name type="scientific">Jaapia argillacea MUCL 33604</name>
    <dbReference type="NCBI Taxonomy" id="933084"/>
    <lineage>
        <taxon>Eukaryota</taxon>
        <taxon>Fungi</taxon>
        <taxon>Dikarya</taxon>
        <taxon>Basidiomycota</taxon>
        <taxon>Agaricomycotina</taxon>
        <taxon>Agaricomycetes</taxon>
        <taxon>Agaricomycetidae</taxon>
        <taxon>Jaapiales</taxon>
        <taxon>Jaapiaceae</taxon>
        <taxon>Jaapia</taxon>
    </lineage>
</organism>
<keyword evidence="2" id="KW-1185">Reference proteome</keyword>
<dbReference type="AlphaFoldDB" id="A0A067Q3Z4"/>
<dbReference type="Proteomes" id="UP000027265">
    <property type="component" value="Unassembled WGS sequence"/>
</dbReference>
<evidence type="ECO:0008006" key="3">
    <source>
        <dbReference type="Google" id="ProtNLM"/>
    </source>
</evidence>
<reference evidence="2" key="1">
    <citation type="journal article" date="2014" name="Proc. Natl. Acad. Sci. U.S.A.">
        <title>Extensive sampling of basidiomycete genomes demonstrates inadequacy of the white-rot/brown-rot paradigm for wood decay fungi.</title>
        <authorList>
            <person name="Riley R."/>
            <person name="Salamov A.A."/>
            <person name="Brown D.W."/>
            <person name="Nagy L.G."/>
            <person name="Floudas D."/>
            <person name="Held B.W."/>
            <person name="Levasseur A."/>
            <person name="Lombard V."/>
            <person name="Morin E."/>
            <person name="Otillar R."/>
            <person name="Lindquist E.A."/>
            <person name="Sun H."/>
            <person name="LaButti K.M."/>
            <person name="Schmutz J."/>
            <person name="Jabbour D."/>
            <person name="Luo H."/>
            <person name="Baker S.E."/>
            <person name="Pisabarro A.G."/>
            <person name="Walton J.D."/>
            <person name="Blanchette R.A."/>
            <person name="Henrissat B."/>
            <person name="Martin F."/>
            <person name="Cullen D."/>
            <person name="Hibbett D.S."/>
            <person name="Grigoriev I.V."/>
        </authorList>
    </citation>
    <scope>NUCLEOTIDE SEQUENCE [LARGE SCALE GENOMIC DNA]</scope>
    <source>
        <strain evidence="2">MUCL 33604</strain>
    </source>
</reference>
<protein>
    <recommendedName>
        <fullName evidence="3">F-box domain-containing protein</fullName>
    </recommendedName>
</protein>
<accession>A0A067Q3Z4</accession>
<dbReference type="OrthoDB" id="2269034at2759"/>
<proteinExistence type="predicted"/>
<dbReference type="InParanoid" id="A0A067Q3Z4"/>
<name>A0A067Q3Z4_9AGAM</name>
<dbReference type="EMBL" id="KL197720">
    <property type="protein sequence ID" value="KDQ57306.1"/>
    <property type="molecule type" value="Genomic_DNA"/>
</dbReference>
<evidence type="ECO:0000313" key="2">
    <source>
        <dbReference type="Proteomes" id="UP000027265"/>
    </source>
</evidence>
<gene>
    <name evidence="1" type="ORF">JAAARDRAFT_194457</name>
</gene>
<evidence type="ECO:0000313" key="1">
    <source>
        <dbReference type="EMBL" id="KDQ57306.1"/>
    </source>
</evidence>
<dbReference type="HOGENOM" id="CLU_877343_0_0_1"/>
<sequence length="317" mass="35949">MGVTSRSRLLLDRVDSWPNLEKLNFEIDELTIRVVVGGEEEAEEEEEAEVSPLNRLLHTAPFLRELTIRHYLPDDLSLPWDQLTCLHLPENRPFSIQRALDLLSRCQSLEKCQLLIADLATSISFPVVPVTSNYLKVLALICDEDFTQFFDHLILPSLTTITIRISGESFPRQTPEFGSALSRTSARIPSLRFNPTFQGMQQHHMITSLQSLPFLNTHSLGDNVFLEDSTLTQLNPLEMEKSRLPCLCPNLTALHIHGSNYLDLPFCDMIRARWRCGIPGIAQIKEVGVVEHVRSRALHLLDDCHAEGLIICGHPWD</sequence>